<protein>
    <submittedName>
        <fullName evidence="2">Uncharacterized protein</fullName>
    </submittedName>
</protein>
<dbReference type="AlphaFoldDB" id="A0A317SUT7"/>
<evidence type="ECO:0000256" key="1">
    <source>
        <dbReference type="SAM" id="MobiDB-lite"/>
    </source>
</evidence>
<organism evidence="2 3">
    <name type="scientific">Tuber magnatum</name>
    <name type="common">white Piedmont truffle</name>
    <dbReference type="NCBI Taxonomy" id="42249"/>
    <lineage>
        <taxon>Eukaryota</taxon>
        <taxon>Fungi</taxon>
        <taxon>Dikarya</taxon>
        <taxon>Ascomycota</taxon>
        <taxon>Pezizomycotina</taxon>
        <taxon>Pezizomycetes</taxon>
        <taxon>Pezizales</taxon>
        <taxon>Tuberaceae</taxon>
        <taxon>Tuber</taxon>
    </lineage>
</organism>
<feature type="region of interest" description="Disordered" evidence="1">
    <location>
        <begin position="20"/>
        <end position="93"/>
    </location>
</feature>
<accession>A0A317SUT7</accession>
<feature type="non-terminal residue" evidence="2">
    <location>
        <position position="93"/>
    </location>
</feature>
<sequence length="93" mass="10278">MLQKQISSTLLRSSTTLLTRAAAQQTRPHNGHPIPPATEKKHALDVQSEQSQTGMMEKAESSMFTEAHRQKEPEKELKNAPGPVIGMQDEWGG</sequence>
<keyword evidence="3" id="KW-1185">Reference proteome</keyword>
<gene>
    <name evidence="2" type="ORF">C7212DRAFT_364357</name>
</gene>
<comment type="caution">
    <text evidence="2">The sequence shown here is derived from an EMBL/GenBank/DDBJ whole genome shotgun (WGS) entry which is preliminary data.</text>
</comment>
<evidence type="ECO:0000313" key="3">
    <source>
        <dbReference type="Proteomes" id="UP000246991"/>
    </source>
</evidence>
<dbReference type="EMBL" id="PYWC01000016">
    <property type="protein sequence ID" value="PWW78275.1"/>
    <property type="molecule type" value="Genomic_DNA"/>
</dbReference>
<reference evidence="2 3" key="1">
    <citation type="submission" date="2018-03" db="EMBL/GenBank/DDBJ databases">
        <title>Genomes of Pezizomycetes fungi and the evolution of truffles.</title>
        <authorList>
            <person name="Murat C."/>
            <person name="Payen T."/>
            <person name="Noel B."/>
            <person name="Kuo A."/>
            <person name="Martin F.M."/>
        </authorList>
    </citation>
    <scope>NUCLEOTIDE SEQUENCE [LARGE SCALE GENOMIC DNA]</scope>
    <source>
        <strain evidence="2">091103-1</strain>
    </source>
</reference>
<name>A0A317SUT7_9PEZI</name>
<dbReference type="OrthoDB" id="5314674at2759"/>
<evidence type="ECO:0000313" key="2">
    <source>
        <dbReference type="EMBL" id="PWW78275.1"/>
    </source>
</evidence>
<dbReference type="Proteomes" id="UP000246991">
    <property type="component" value="Unassembled WGS sequence"/>
</dbReference>
<proteinExistence type="predicted"/>
<feature type="compositionally biased region" description="Basic and acidic residues" evidence="1">
    <location>
        <begin position="66"/>
        <end position="78"/>
    </location>
</feature>